<evidence type="ECO:0000256" key="2">
    <source>
        <dbReference type="ARBA" id="ARBA00022475"/>
    </source>
</evidence>
<feature type="transmembrane region" description="Helical" evidence="7">
    <location>
        <begin position="134"/>
        <end position="159"/>
    </location>
</feature>
<comment type="subcellular location">
    <subcellularLocation>
        <location evidence="1">Cell membrane</location>
        <topology evidence="1">Multi-pass membrane protein</topology>
    </subcellularLocation>
</comment>
<evidence type="ECO:0000256" key="4">
    <source>
        <dbReference type="ARBA" id="ARBA00022989"/>
    </source>
</evidence>
<protein>
    <submittedName>
        <fullName evidence="8">Membrane protein</fullName>
    </submittedName>
</protein>
<keyword evidence="5 7" id="KW-0472">Membrane</keyword>
<dbReference type="PIRSF" id="PIRSF035875">
    <property type="entry name" value="RNase_BN"/>
    <property type="match status" value="1"/>
</dbReference>
<sequence>MAHATPWRFTLRRAAREFGRDRCVDLAAALTFYAVLSLFPAMIAVVALTSLVGQEESTETLLSMAAEVVPASAMSALAPVIENLTTAPAPGLSLALGLAAALWTASIYVHAYSRAMNAIYGVPEGRPMWTLRPAMFGLTLVLLVFLALATVLLVISRPIAESLGALVGLGTTAVTVWTLVRWPVLLLVVAAVVAILYHFTPNVRKPRFRWVSLGAITAIGLAVIASLSLGAFVVNVGRFNEIYGSLAGVIVALLWLWAMNVALLFGAELDVELERSRQLRSGLPAEETIQLPARDTRASTKRASKDAADISRGRKLRESHEESAAGSEPAEESNETGEGSN</sequence>
<dbReference type="RefSeq" id="WP_170163312.1">
    <property type="nucleotide sequence ID" value="NZ_RKHK01000001.1"/>
</dbReference>
<evidence type="ECO:0000313" key="9">
    <source>
        <dbReference type="Proteomes" id="UP000280668"/>
    </source>
</evidence>
<dbReference type="NCBIfam" id="TIGR00765">
    <property type="entry name" value="yihY_not_rbn"/>
    <property type="match status" value="1"/>
</dbReference>
<dbReference type="GO" id="GO:0005886">
    <property type="term" value="C:plasma membrane"/>
    <property type="evidence" value="ECO:0007669"/>
    <property type="project" value="UniProtKB-SubCell"/>
</dbReference>
<keyword evidence="4 7" id="KW-1133">Transmembrane helix</keyword>
<keyword evidence="9" id="KW-1185">Reference proteome</keyword>
<dbReference type="Proteomes" id="UP000280668">
    <property type="component" value="Unassembled WGS sequence"/>
</dbReference>
<evidence type="ECO:0000256" key="3">
    <source>
        <dbReference type="ARBA" id="ARBA00022692"/>
    </source>
</evidence>
<dbReference type="Pfam" id="PF03631">
    <property type="entry name" value="Virul_fac_BrkB"/>
    <property type="match status" value="1"/>
</dbReference>
<dbReference type="AlphaFoldDB" id="A0A3N2BH19"/>
<evidence type="ECO:0000256" key="6">
    <source>
        <dbReference type="SAM" id="MobiDB-lite"/>
    </source>
</evidence>
<feature type="transmembrane region" description="Helical" evidence="7">
    <location>
        <begin position="93"/>
        <end position="113"/>
    </location>
</feature>
<accession>A0A3N2BH19</accession>
<dbReference type="InterPro" id="IPR017039">
    <property type="entry name" value="Virul_fac_BrkB"/>
</dbReference>
<feature type="transmembrane region" description="Helical" evidence="7">
    <location>
        <begin position="211"/>
        <end position="236"/>
    </location>
</feature>
<gene>
    <name evidence="8" type="ORF">EDD31_2796</name>
</gene>
<name>A0A3N2BH19_9MICO</name>
<feature type="transmembrane region" description="Helical" evidence="7">
    <location>
        <begin position="242"/>
        <end position="267"/>
    </location>
</feature>
<evidence type="ECO:0000256" key="5">
    <source>
        <dbReference type="ARBA" id="ARBA00023136"/>
    </source>
</evidence>
<keyword evidence="2" id="KW-1003">Cell membrane</keyword>
<dbReference type="EMBL" id="RKHK01000001">
    <property type="protein sequence ID" value="ROR74384.1"/>
    <property type="molecule type" value="Genomic_DNA"/>
</dbReference>
<feature type="transmembrane region" description="Helical" evidence="7">
    <location>
        <begin position="26"/>
        <end position="49"/>
    </location>
</feature>
<keyword evidence="3 7" id="KW-0812">Transmembrane</keyword>
<comment type="caution">
    <text evidence="8">The sequence shown here is derived from an EMBL/GenBank/DDBJ whole genome shotgun (WGS) entry which is preliminary data.</text>
</comment>
<evidence type="ECO:0000256" key="1">
    <source>
        <dbReference type="ARBA" id="ARBA00004651"/>
    </source>
</evidence>
<feature type="region of interest" description="Disordered" evidence="6">
    <location>
        <begin position="290"/>
        <end position="341"/>
    </location>
</feature>
<dbReference type="PANTHER" id="PTHR30213:SF0">
    <property type="entry name" value="UPF0761 MEMBRANE PROTEIN YIHY"/>
    <property type="match status" value="1"/>
</dbReference>
<organism evidence="8 9">
    <name type="scientific">Bogoriella caseilytica</name>
    <dbReference type="NCBI Taxonomy" id="56055"/>
    <lineage>
        <taxon>Bacteria</taxon>
        <taxon>Bacillati</taxon>
        <taxon>Actinomycetota</taxon>
        <taxon>Actinomycetes</taxon>
        <taxon>Micrococcales</taxon>
        <taxon>Bogoriellaceae</taxon>
        <taxon>Bogoriella</taxon>
    </lineage>
</organism>
<feature type="transmembrane region" description="Helical" evidence="7">
    <location>
        <begin position="179"/>
        <end position="199"/>
    </location>
</feature>
<reference evidence="8 9" key="1">
    <citation type="submission" date="2018-11" db="EMBL/GenBank/DDBJ databases">
        <title>Sequencing the genomes of 1000 actinobacteria strains.</title>
        <authorList>
            <person name="Klenk H.-P."/>
        </authorList>
    </citation>
    <scope>NUCLEOTIDE SEQUENCE [LARGE SCALE GENOMIC DNA]</scope>
    <source>
        <strain evidence="8 9">DSM 11294</strain>
    </source>
</reference>
<feature type="compositionally biased region" description="Basic and acidic residues" evidence="6">
    <location>
        <begin position="294"/>
        <end position="323"/>
    </location>
</feature>
<dbReference type="PANTHER" id="PTHR30213">
    <property type="entry name" value="INNER MEMBRANE PROTEIN YHJD"/>
    <property type="match status" value="1"/>
</dbReference>
<proteinExistence type="predicted"/>
<evidence type="ECO:0000313" key="8">
    <source>
        <dbReference type="EMBL" id="ROR74384.1"/>
    </source>
</evidence>
<evidence type="ECO:0000256" key="7">
    <source>
        <dbReference type="SAM" id="Phobius"/>
    </source>
</evidence>